<evidence type="ECO:0000256" key="1">
    <source>
        <dbReference type="SAM" id="MobiDB-lite"/>
    </source>
</evidence>
<proteinExistence type="predicted"/>
<dbReference type="AlphaFoldDB" id="A0A395GRP6"/>
<sequence length="134" mass="14491">MASRPSMDSLRLTAAPRVPDHILTSRNLCLRPPSVTFTFSVRVASRRPQTLNNAGDPLHEMPMSESGAKEGLPHPRAALPLPFPSRQSSYFTPDQFSAGLSDQPIKGPVPLDASSDFSLLPIANEGHPVLTSHK</sequence>
<feature type="region of interest" description="Disordered" evidence="1">
    <location>
        <begin position="48"/>
        <end position="86"/>
    </location>
</feature>
<dbReference type="RefSeq" id="XP_025572222.1">
    <property type="nucleotide sequence ID" value="XM_025721637.1"/>
</dbReference>
<keyword evidence="3" id="KW-1185">Reference proteome</keyword>
<dbReference type="Proteomes" id="UP000249402">
    <property type="component" value="Unassembled WGS sequence"/>
</dbReference>
<organism evidence="2 3">
    <name type="scientific">Aspergillus ibericus CBS 121593</name>
    <dbReference type="NCBI Taxonomy" id="1448316"/>
    <lineage>
        <taxon>Eukaryota</taxon>
        <taxon>Fungi</taxon>
        <taxon>Dikarya</taxon>
        <taxon>Ascomycota</taxon>
        <taxon>Pezizomycotina</taxon>
        <taxon>Eurotiomycetes</taxon>
        <taxon>Eurotiomycetidae</taxon>
        <taxon>Eurotiales</taxon>
        <taxon>Aspergillaceae</taxon>
        <taxon>Aspergillus</taxon>
        <taxon>Aspergillus subgen. Circumdati</taxon>
    </lineage>
</organism>
<reference evidence="2 3" key="1">
    <citation type="submission" date="2018-02" db="EMBL/GenBank/DDBJ databases">
        <title>The genomes of Aspergillus section Nigri reveals drivers in fungal speciation.</title>
        <authorList>
            <consortium name="DOE Joint Genome Institute"/>
            <person name="Vesth T.C."/>
            <person name="Nybo J."/>
            <person name="Theobald S."/>
            <person name="Brandl J."/>
            <person name="Frisvad J.C."/>
            <person name="Nielsen K.F."/>
            <person name="Lyhne E.K."/>
            <person name="Kogle M.E."/>
            <person name="Kuo A."/>
            <person name="Riley R."/>
            <person name="Clum A."/>
            <person name="Nolan M."/>
            <person name="Lipzen A."/>
            <person name="Salamov A."/>
            <person name="Henrissat B."/>
            <person name="Wiebenga A."/>
            <person name="De vries R.P."/>
            <person name="Grigoriev I.V."/>
            <person name="Mortensen U.H."/>
            <person name="Andersen M.R."/>
            <person name="Baker S.E."/>
        </authorList>
    </citation>
    <scope>NUCLEOTIDE SEQUENCE [LARGE SCALE GENOMIC DNA]</scope>
    <source>
        <strain evidence="2 3">CBS 121593</strain>
    </source>
</reference>
<dbReference type="VEuPathDB" id="FungiDB:BO80DRAFT_447887"/>
<accession>A0A395GRP6</accession>
<name>A0A395GRP6_9EURO</name>
<evidence type="ECO:0000313" key="3">
    <source>
        <dbReference type="Proteomes" id="UP000249402"/>
    </source>
</evidence>
<dbReference type="GeneID" id="37226502"/>
<gene>
    <name evidence="2" type="ORF">BO80DRAFT_447887</name>
</gene>
<evidence type="ECO:0000313" key="2">
    <source>
        <dbReference type="EMBL" id="RAK97894.1"/>
    </source>
</evidence>
<dbReference type="EMBL" id="KZ824458">
    <property type="protein sequence ID" value="RAK97894.1"/>
    <property type="molecule type" value="Genomic_DNA"/>
</dbReference>
<protein>
    <submittedName>
        <fullName evidence="2">Uncharacterized protein</fullName>
    </submittedName>
</protein>